<dbReference type="Pfam" id="PF13977">
    <property type="entry name" value="TetR_C_6"/>
    <property type="match status" value="1"/>
</dbReference>
<evidence type="ECO:0000256" key="1">
    <source>
        <dbReference type="ARBA" id="ARBA00022491"/>
    </source>
</evidence>
<dbReference type="InterPro" id="IPR009057">
    <property type="entry name" value="Homeodomain-like_sf"/>
</dbReference>
<evidence type="ECO:0000256" key="5">
    <source>
        <dbReference type="PROSITE-ProRule" id="PRU00335"/>
    </source>
</evidence>
<dbReference type="Proteomes" id="UP001185755">
    <property type="component" value="Unassembled WGS sequence"/>
</dbReference>
<gene>
    <name evidence="7" type="ORF">R3P96_20365</name>
</gene>
<dbReference type="InterPro" id="IPR036271">
    <property type="entry name" value="Tet_transcr_reg_TetR-rel_C_sf"/>
</dbReference>
<organism evidence="7 8">
    <name type="scientific">Rhodococcoides yunnanense</name>
    <dbReference type="NCBI Taxonomy" id="278209"/>
    <lineage>
        <taxon>Bacteria</taxon>
        <taxon>Bacillati</taxon>
        <taxon>Actinomycetota</taxon>
        <taxon>Actinomycetes</taxon>
        <taxon>Mycobacteriales</taxon>
        <taxon>Nocardiaceae</taxon>
        <taxon>Rhodococcoides</taxon>
    </lineage>
</organism>
<evidence type="ECO:0000256" key="2">
    <source>
        <dbReference type="ARBA" id="ARBA00023015"/>
    </source>
</evidence>
<dbReference type="EMBL" id="JAWLJX010000008">
    <property type="protein sequence ID" value="MDV6263697.1"/>
    <property type="molecule type" value="Genomic_DNA"/>
</dbReference>
<dbReference type="PANTHER" id="PTHR30055:SF234">
    <property type="entry name" value="HTH-TYPE TRANSCRIPTIONAL REGULATOR BETI"/>
    <property type="match status" value="1"/>
</dbReference>
<keyword evidence="1" id="KW-0678">Repressor</keyword>
<evidence type="ECO:0000259" key="6">
    <source>
        <dbReference type="PROSITE" id="PS50977"/>
    </source>
</evidence>
<proteinExistence type="predicted"/>
<evidence type="ECO:0000256" key="4">
    <source>
        <dbReference type="ARBA" id="ARBA00023163"/>
    </source>
</evidence>
<dbReference type="SUPFAM" id="SSF48498">
    <property type="entry name" value="Tetracyclin repressor-like, C-terminal domain"/>
    <property type="match status" value="1"/>
</dbReference>
<evidence type="ECO:0000313" key="7">
    <source>
        <dbReference type="EMBL" id="MDV6263697.1"/>
    </source>
</evidence>
<feature type="DNA-binding region" description="H-T-H motif" evidence="5">
    <location>
        <begin position="270"/>
        <end position="289"/>
    </location>
</feature>
<dbReference type="InterPro" id="IPR050109">
    <property type="entry name" value="HTH-type_TetR-like_transc_reg"/>
</dbReference>
<feature type="domain" description="HTH tetR-type" evidence="6">
    <location>
        <begin position="247"/>
        <end position="307"/>
    </location>
</feature>
<protein>
    <submittedName>
        <fullName evidence="7">TetR family transcriptional regulator C-terminal domain-containing protein</fullName>
    </submittedName>
</protein>
<sequence>MNTVTGSVMVGATSVMSVPMNELDASATHFVEAAVTLLVANPRRILERGVRIEDVVHASDSSTATFFRKFSTKADFLDTVVEHLSRTPLPTDVHETVRTHVTDSGASIRTTVTALVAQYFPAIVDRTSTTESLLDHVFSGPSSPTLASNYRARDQAVLDAFEALFDPDGGAFRRPFTARSFAVTVNAIIDGFRIRSQVDAASVSADVMSDAVLAFLGAVVDTSGHHQHLDDVMGEVGVPVEDRPLPRDPRAAIVTAARDEFGKRGYFMTRMDDVADIAGVPRAACKTLFPTKPSVIVAALQNRVDRLRESVADDQLLGLDELAILRHHMLRCAQLASDEIEFMDALLVAVAHDTYGEPEGLISIKEKLNLPAIIAPVIARGQDSGIFRKSSSPVDLAAGITNTLLMRCFTRRQNSPQDNANFVAELLLDGLGAH</sequence>
<evidence type="ECO:0000256" key="3">
    <source>
        <dbReference type="ARBA" id="ARBA00023125"/>
    </source>
</evidence>
<dbReference type="PROSITE" id="PS50977">
    <property type="entry name" value="HTH_TETR_2"/>
    <property type="match status" value="1"/>
</dbReference>
<dbReference type="InterPro" id="IPR001647">
    <property type="entry name" value="HTH_TetR"/>
</dbReference>
<dbReference type="PANTHER" id="PTHR30055">
    <property type="entry name" value="HTH-TYPE TRANSCRIPTIONAL REGULATOR RUTR"/>
    <property type="match status" value="1"/>
</dbReference>
<keyword evidence="8" id="KW-1185">Reference proteome</keyword>
<reference evidence="7 8" key="1">
    <citation type="submission" date="2023-10" db="EMBL/GenBank/DDBJ databases">
        <title>Development of a sustainable strategy for remediation of hydrocarbon-contaminated territories based on the waste exchange concept.</title>
        <authorList>
            <person name="Krivoruchko A."/>
        </authorList>
    </citation>
    <scope>NUCLEOTIDE SEQUENCE [LARGE SCALE GENOMIC DNA]</scope>
    <source>
        <strain evidence="7 8">IEGM 1323</strain>
    </source>
</reference>
<dbReference type="Gene3D" id="1.10.357.10">
    <property type="entry name" value="Tetracycline Repressor, domain 2"/>
    <property type="match status" value="2"/>
</dbReference>
<comment type="caution">
    <text evidence="7">The sequence shown here is derived from an EMBL/GenBank/DDBJ whole genome shotgun (WGS) entry which is preliminary data.</text>
</comment>
<accession>A0ABU4BHL1</accession>
<keyword evidence="3 5" id="KW-0238">DNA-binding</keyword>
<dbReference type="InterPro" id="IPR039538">
    <property type="entry name" value="BetI_C"/>
</dbReference>
<dbReference type="SUPFAM" id="SSF46689">
    <property type="entry name" value="Homeodomain-like"/>
    <property type="match status" value="1"/>
</dbReference>
<name>A0ABU4BHL1_9NOCA</name>
<keyword evidence="4" id="KW-0804">Transcription</keyword>
<keyword evidence="2" id="KW-0805">Transcription regulation</keyword>
<evidence type="ECO:0000313" key="8">
    <source>
        <dbReference type="Proteomes" id="UP001185755"/>
    </source>
</evidence>